<name>A0A814BH01_9BILA</name>
<dbReference type="FunFam" id="3.30.2160.10:FF:000004">
    <property type="entry name" value="probable E3 ubiquitin-protein ligase HERC4 isoform X1"/>
    <property type="match status" value="1"/>
</dbReference>
<keyword evidence="4" id="KW-0963">Cytoplasm</keyword>
<dbReference type="OrthoDB" id="5981550at2759"/>
<protein>
    <recommendedName>
        <fullName evidence="3">HECT-type E3 ubiquitin transferase</fullName>
        <ecNumber evidence="3">2.3.2.26</ecNumber>
    </recommendedName>
</protein>
<dbReference type="GO" id="GO:0061630">
    <property type="term" value="F:ubiquitin protein ligase activity"/>
    <property type="evidence" value="ECO:0007669"/>
    <property type="project" value="UniProtKB-EC"/>
</dbReference>
<gene>
    <name evidence="9" type="ORF">GPM918_LOCUS10013</name>
    <name evidence="10" type="ORF">SRO942_LOCUS10014</name>
</gene>
<dbReference type="GO" id="GO:0000209">
    <property type="term" value="P:protein polyubiquitination"/>
    <property type="evidence" value="ECO:0007669"/>
    <property type="project" value="InterPro"/>
</dbReference>
<organism evidence="9 11">
    <name type="scientific">Didymodactylos carnosus</name>
    <dbReference type="NCBI Taxonomy" id="1234261"/>
    <lineage>
        <taxon>Eukaryota</taxon>
        <taxon>Metazoa</taxon>
        <taxon>Spiralia</taxon>
        <taxon>Gnathifera</taxon>
        <taxon>Rotifera</taxon>
        <taxon>Eurotatoria</taxon>
        <taxon>Bdelloidea</taxon>
        <taxon>Philodinida</taxon>
        <taxon>Philodinidae</taxon>
        <taxon>Didymodactylos</taxon>
    </lineage>
</organism>
<evidence type="ECO:0000256" key="4">
    <source>
        <dbReference type="ARBA" id="ARBA00022490"/>
    </source>
</evidence>
<evidence type="ECO:0000256" key="7">
    <source>
        <dbReference type="PROSITE-ProRule" id="PRU00104"/>
    </source>
</evidence>
<feature type="domain" description="HECT" evidence="8">
    <location>
        <begin position="518"/>
        <end position="865"/>
    </location>
</feature>
<dbReference type="GO" id="GO:0005737">
    <property type="term" value="C:cytoplasm"/>
    <property type="evidence" value="ECO:0007669"/>
    <property type="project" value="UniProtKB-SubCell"/>
</dbReference>
<keyword evidence="6 7" id="KW-0833">Ubl conjugation pathway</keyword>
<dbReference type="EMBL" id="CAJNOQ010001923">
    <property type="protein sequence ID" value="CAF0927761.1"/>
    <property type="molecule type" value="Genomic_DNA"/>
</dbReference>
<dbReference type="SUPFAM" id="SSF56204">
    <property type="entry name" value="Hect, E3 ligase catalytic domain"/>
    <property type="match status" value="1"/>
</dbReference>
<dbReference type="Gene3D" id="3.90.1750.10">
    <property type="entry name" value="Hect, E3 ligase catalytic domains"/>
    <property type="match status" value="1"/>
</dbReference>
<dbReference type="InterPro" id="IPR044611">
    <property type="entry name" value="E3A/B/C-like"/>
</dbReference>
<dbReference type="FunFam" id="3.30.2410.10:FF:000003">
    <property type="entry name" value="probable E3 ubiquitin-protein ligase HERC4 isoform X1"/>
    <property type="match status" value="1"/>
</dbReference>
<evidence type="ECO:0000313" key="11">
    <source>
        <dbReference type="Proteomes" id="UP000663829"/>
    </source>
</evidence>
<dbReference type="PANTHER" id="PTHR45700:SF9">
    <property type="entry name" value="HECT-TYPE E3 UBIQUITIN TRANSFERASE"/>
    <property type="match status" value="1"/>
</dbReference>
<accession>A0A814BH01</accession>
<evidence type="ECO:0000259" key="8">
    <source>
        <dbReference type="PROSITE" id="PS50237"/>
    </source>
</evidence>
<reference evidence="9" key="1">
    <citation type="submission" date="2021-02" db="EMBL/GenBank/DDBJ databases">
        <authorList>
            <person name="Nowell W R."/>
        </authorList>
    </citation>
    <scope>NUCLEOTIDE SEQUENCE</scope>
</reference>
<feature type="active site" description="Glycyl thioester intermediate" evidence="7">
    <location>
        <position position="833"/>
    </location>
</feature>
<dbReference type="Proteomes" id="UP000663829">
    <property type="component" value="Unassembled WGS sequence"/>
</dbReference>
<dbReference type="AlphaFoldDB" id="A0A814BH01"/>
<dbReference type="InterPro" id="IPR035983">
    <property type="entry name" value="Hect_E3_ubiquitin_ligase"/>
</dbReference>
<evidence type="ECO:0000313" key="10">
    <source>
        <dbReference type="EMBL" id="CAF3706168.1"/>
    </source>
</evidence>
<evidence type="ECO:0000256" key="6">
    <source>
        <dbReference type="ARBA" id="ARBA00022786"/>
    </source>
</evidence>
<dbReference type="EMBL" id="CAJOBC010001923">
    <property type="protein sequence ID" value="CAF3706168.1"/>
    <property type="molecule type" value="Genomic_DNA"/>
</dbReference>
<dbReference type="Proteomes" id="UP000681722">
    <property type="component" value="Unassembled WGS sequence"/>
</dbReference>
<dbReference type="SMART" id="SM00119">
    <property type="entry name" value="HECTc"/>
    <property type="match status" value="1"/>
</dbReference>
<sequence length="865" mass="100069">MTVPNESPKMSQICFLMARRYLDHIVTTSSTSLINENLVTSLGSVNNVQQQEIPAHQHCFRCDIDIEANFTSEGRLRILCPFCGGFLSRHTSYDVRLKTSREAVDDHRLTSLSLRSRFFRTFYRVLRRTNLNNNGIIHSDRRKMEIRLPWIVSKQSTNKTNATVLKFDSGTIETTVLPPKIYEHHEFKHLIQLANVEDISAFYTSFYSNFDNMIEMLTLIDREQKNSMNWQYLETINDYLSCAAVQVVQSALKTIASSCIKEVRLCFSNHNHQNSACNNTLKGYIVFILSPLFDESSSYHIFAHIFRRIASLGDREHHQIVSLLQTLPLEMFRSAVIRIQTFISLNVFPPKLYTTQIQVNSWWIPSSVRTLALFKFILPLDAANESEHKVMAYNEFYIMELDDAANEMLRKRKIPHDEFAITTLNYVDIETDYAYWQRKSVAIDNRFTFCQYPFVLSVNAKRAILKQDSEQQMIVTARHSMIQKFRNKQIPNLGMLFLNLYVRRSNLVSDSLEEVSRKRDDLKKKLRVTFIGEVGLDMGGLTKEWFLLIIRNIFLTDYGMFTYYESSGVYWFNGIAADNIKEYNLVGVLMGLAVYNGTILDIHFPIVCYKKLLSPAFLPFINSSSNQKLKVGYIQPTLADFQTIRPDIMNSLQQLLDYEKNVEEDFCLTFEITVSEYGSIVVHPLKENGSNIPVTNDNRQEYVDLLIDYYLNKSIFKQFEAFYYGFHSVCGSNALLVLPEELEILICGTQECNLSGLAKITKYENCQSDENFIKWFWEIVEELPSDKQRRLLLFVTGSDRMPVGGISEMIFKIGKMTSNKSNINELLPMSHTCFNQLLLPPYQNKEILKEKLLIAIDHAEGFGIE</sequence>
<dbReference type="PROSITE" id="PS50237">
    <property type="entry name" value="HECT"/>
    <property type="match status" value="1"/>
</dbReference>
<dbReference type="Gene3D" id="3.30.2160.10">
    <property type="entry name" value="Hect, E3 ligase catalytic domain"/>
    <property type="match status" value="1"/>
</dbReference>
<proteinExistence type="predicted"/>
<evidence type="ECO:0000313" key="9">
    <source>
        <dbReference type="EMBL" id="CAF0927761.1"/>
    </source>
</evidence>
<evidence type="ECO:0000256" key="3">
    <source>
        <dbReference type="ARBA" id="ARBA00012485"/>
    </source>
</evidence>
<dbReference type="CDD" id="cd00078">
    <property type="entry name" value="HECTc"/>
    <property type="match status" value="1"/>
</dbReference>
<dbReference type="EC" id="2.3.2.26" evidence="3"/>
<evidence type="ECO:0000256" key="2">
    <source>
        <dbReference type="ARBA" id="ARBA00004496"/>
    </source>
</evidence>
<keyword evidence="11" id="KW-1185">Reference proteome</keyword>
<evidence type="ECO:0000256" key="5">
    <source>
        <dbReference type="ARBA" id="ARBA00022679"/>
    </source>
</evidence>
<keyword evidence="5" id="KW-0808">Transferase</keyword>
<comment type="caution">
    <text evidence="9">The sequence shown here is derived from an EMBL/GenBank/DDBJ whole genome shotgun (WGS) entry which is preliminary data.</text>
</comment>
<dbReference type="PANTHER" id="PTHR45700">
    <property type="entry name" value="UBIQUITIN-PROTEIN LIGASE E3C"/>
    <property type="match status" value="1"/>
</dbReference>
<comment type="catalytic activity">
    <reaction evidence="1">
        <text>S-ubiquitinyl-[E2 ubiquitin-conjugating enzyme]-L-cysteine + [acceptor protein]-L-lysine = [E2 ubiquitin-conjugating enzyme]-L-cysteine + N(6)-ubiquitinyl-[acceptor protein]-L-lysine.</text>
        <dbReference type="EC" id="2.3.2.26"/>
    </reaction>
</comment>
<dbReference type="Pfam" id="PF00632">
    <property type="entry name" value="HECT"/>
    <property type="match status" value="1"/>
</dbReference>
<dbReference type="Gene3D" id="3.30.2410.10">
    <property type="entry name" value="Hect, E3 ligase catalytic domain"/>
    <property type="match status" value="1"/>
</dbReference>
<dbReference type="InterPro" id="IPR000569">
    <property type="entry name" value="HECT_dom"/>
</dbReference>
<comment type="subcellular location">
    <subcellularLocation>
        <location evidence="2">Cytoplasm</location>
    </subcellularLocation>
</comment>
<evidence type="ECO:0000256" key="1">
    <source>
        <dbReference type="ARBA" id="ARBA00000885"/>
    </source>
</evidence>